<dbReference type="EMBL" id="BAABAJ010000003">
    <property type="protein sequence ID" value="GAA3904301.1"/>
    <property type="molecule type" value="Genomic_DNA"/>
</dbReference>
<keyword evidence="3" id="KW-1185">Reference proteome</keyword>
<feature type="compositionally biased region" description="Low complexity" evidence="1">
    <location>
        <begin position="140"/>
        <end position="158"/>
    </location>
</feature>
<reference evidence="3" key="1">
    <citation type="journal article" date="2019" name="Int. J. Syst. Evol. Microbiol.">
        <title>The Global Catalogue of Microorganisms (GCM) 10K type strain sequencing project: providing services to taxonomists for standard genome sequencing and annotation.</title>
        <authorList>
            <consortium name="The Broad Institute Genomics Platform"/>
            <consortium name="The Broad Institute Genome Sequencing Center for Infectious Disease"/>
            <person name="Wu L."/>
            <person name="Ma J."/>
        </authorList>
    </citation>
    <scope>NUCLEOTIDE SEQUENCE [LARGE SCALE GENOMIC DNA]</scope>
    <source>
        <strain evidence="3">JCM 16956</strain>
    </source>
</reference>
<evidence type="ECO:0000313" key="2">
    <source>
        <dbReference type="EMBL" id="GAA3904301.1"/>
    </source>
</evidence>
<evidence type="ECO:0000313" key="3">
    <source>
        <dbReference type="Proteomes" id="UP001501000"/>
    </source>
</evidence>
<dbReference type="Proteomes" id="UP001501000">
    <property type="component" value="Unassembled WGS sequence"/>
</dbReference>
<protein>
    <submittedName>
        <fullName evidence="2">Uncharacterized protein</fullName>
    </submittedName>
</protein>
<gene>
    <name evidence="2" type="ORF">GCM10022244_13090</name>
</gene>
<dbReference type="RefSeq" id="WP_345279414.1">
    <property type="nucleotide sequence ID" value="NZ_BAABAJ010000003.1"/>
</dbReference>
<name>A0ABP7LQK9_9ACTN</name>
<proteinExistence type="predicted"/>
<evidence type="ECO:0000256" key="1">
    <source>
        <dbReference type="SAM" id="MobiDB-lite"/>
    </source>
</evidence>
<comment type="caution">
    <text evidence="2">The sequence shown here is derived from an EMBL/GenBank/DDBJ whole genome shotgun (WGS) entry which is preliminary data.</text>
</comment>
<accession>A0ABP7LQK9</accession>
<organism evidence="2 3">
    <name type="scientific">Streptomyces gulbargensis</name>
    <dbReference type="NCBI Taxonomy" id="364901"/>
    <lineage>
        <taxon>Bacteria</taxon>
        <taxon>Bacillati</taxon>
        <taxon>Actinomycetota</taxon>
        <taxon>Actinomycetes</taxon>
        <taxon>Kitasatosporales</taxon>
        <taxon>Streptomycetaceae</taxon>
        <taxon>Streptomyces</taxon>
    </lineage>
</organism>
<feature type="region of interest" description="Disordered" evidence="1">
    <location>
        <begin position="136"/>
        <end position="158"/>
    </location>
</feature>
<sequence>MPLFAEQFFTDHLALPYTEAAVVGDTYYARPAPDLPLRLRVSFADTRYHKRYDALRVEVVHPERGRIDAQLLYFAEHGAFAARDKRMDWRPGDGLHGSFTDWRSTGTPPWEGVNATPLRAAIDRYAQLWFPGAPSAHTGPKAPAAVPTPPAARAARSR</sequence>